<protein>
    <recommendedName>
        <fullName evidence="6">Glycoside hydrolase family 127 protein</fullName>
    </recommendedName>
</protein>
<name>A0A8J2VG94_9BACL</name>
<organism evidence="4 5">
    <name type="scientific">Pullulanibacillus camelliae</name>
    <dbReference type="NCBI Taxonomy" id="1707096"/>
    <lineage>
        <taxon>Bacteria</taxon>
        <taxon>Bacillati</taxon>
        <taxon>Bacillota</taxon>
        <taxon>Bacilli</taxon>
        <taxon>Bacillales</taxon>
        <taxon>Sporolactobacillaceae</taxon>
        <taxon>Pullulanibacillus</taxon>
    </lineage>
</organism>
<dbReference type="InterPro" id="IPR049174">
    <property type="entry name" value="Beta-AFase-like"/>
</dbReference>
<dbReference type="Pfam" id="PF07944">
    <property type="entry name" value="Beta-AFase-like_GH127_cat"/>
    <property type="match status" value="1"/>
</dbReference>
<evidence type="ECO:0000259" key="2">
    <source>
        <dbReference type="Pfam" id="PF20736"/>
    </source>
</evidence>
<feature type="domain" description="Non-reducing end beta-L-arabinofuranosidase-like GH127 middle" evidence="2">
    <location>
        <begin position="434"/>
        <end position="529"/>
    </location>
</feature>
<feature type="domain" description="Non-reducing end beta-L-arabinofuranosidase-like GH127 catalytic" evidence="1">
    <location>
        <begin position="11"/>
        <end position="422"/>
    </location>
</feature>
<evidence type="ECO:0000259" key="1">
    <source>
        <dbReference type="Pfam" id="PF07944"/>
    </source>
</evidence>
<evidence type="ECO:0000313" key="4">
    <source>
        <dbReference type="EMBL" id="GGE25805.1"/>
    </source>
</evidence>
<reference evidence="4" key="2">
    <citation type="submission" date="2020-09" db="EMBL/GenBank/DDBJ databases">
        <authorList>
            <person name="Sun Q."/>
            <person name="Zhou Y."/>
        </authorList>
    </citation>
    <scope>NUCLEOTIDE SEQUENCE</scope>
    <source>
        <strain evidence="4">CGMCC 1.15371</strain>
    </source>
</reference>
<dbReference type="Gene3D" id="1.50.10.20">
    <property type="match status" value="1"/>
</dbReference>
<dbReference type="InterPro" id="IPR012878">
    <property type="entry name" value="Beta-AFase-like_GH127_cat"/>
</dbReference>
<dbReference type="Proteomes" id="UP000628775">
    <property type="component" value="Unassembled WGS sequence"/>
</dbReference>
<sequence>MRSQKISQQSKVRITDSFWRKRMDIIRNEVIPYQWEALNDRLPDAEPSYAVQNFRIAAGESEGEFKGMVFQDSDLMKWLEAVAFSLEQDPDPELEAIADGMIELLERAQQEDGYLDTYFIVKAPDKRWKNLRDCHELYCAGHMIEAAVAYYEATGKEKFLNIVCRYADYIASIFGPEAQKLSGYPGHQEIELALVKLYRVTGNPRYLKLSQYFIDERGTQPHYFDVEKEVRGDHEQFWWKNDYAYMQAHRPVREQTNAVGHAVRAMYMYAAMADLAKETKDEPLWEACQALWQNVTRQKMYITGGVGSQAYGESFSFDYDLPNDLCYTETCASIGLVFWAWRMLRNEVNREYADVMEKALYNGTISGMDLDGKKFFYVNPLQVSPENITERQERAHVKPVRQKWYACACCPPNLARLIASLGHYIYSAHDQQALIHLYVGSEIELDLAGRQVKLSQQTHYPWDETVIICVTPDKAAEFTLALRIPGWCQKARLTVNGEDIQLKGCMKNGYVYLERLWRAGDQLKLHLAMPIERMRSHPAVRANAGKVALQRGPVVYCLEEVDNGNFLDQMVLPRDQALKCYFDKSLLDGIVVITGEAERAGRVSNETALYFNQGLSSDSLKFKAIPYYAWCNRDPGEMLVWIRER</sequence>
<dbReference type="InterPro" id="IPR049049">
    <property type="entry name" value="Beta-AFase-like_GH127_C"/>
</dbReference>
<gene>
    <name evidence="4" type="ORF">GCM10011391_00240</name>
</gene>
<dbReference type="GO" id="GO:0005975">
    <property type="term" value="P:carbohydrate metabolic process"/>
    <property type="evidence" value="ECO:0007669"/>
    <property type="project" value="InterPro"/>
</dbReference>
<accession>A0A8J2VG94</accession>
<keyword evidence="5" id="KW-1185">Reference proteome</keyword>
<dbReference type="InterPro" id="IPR008928">
    <property type="entry name" value="6-hairpin_glycosidase_sf"/>
</dbReference>
<dbReference type="RefSeq" id="WP_188687652.1">
    <property type="nucleotide sequence ID" value="NZ_BMIR01000001.1"/>
</dbReference>
<dbReference type="InterPro" id="IPR049046">
    <property type="entry name" value="Beta-AFase-like_GH127_middle"/>
</dbReference>
<dbReference type="Pfam" id="PF20737">
    <property type="entry name" value="Glyco_hydro127C"/>
    <property type="match status" value="1"/>
</dbReference>
<dbReference type="PANTHER" id="PTHR43465">
    <property type="entry name" value="DUF1680 DOMAIN PROTEIN (AFU_ORTHOLOGUE AFUA_1G08910)"/>
    <property type="match status" value="1"/>
</dbReference>
<proteinExistence type="predicted"/>
<evidence type="ECO:0000313" key="5">
    <source>
        <dbReference type="Proteomes" id="UP000628775"/>
    </source>
</evidence>
<dbReference type="AlphaFoldDB" id="A0A8J2VG94"/>
<evidence type="ECO:0000259" key="3">
    <source>
        <dbReference type="Pfam" id="PF20737"/>
    </source>
</evidence>
<reference evidence="4" key="1">
    <citation type="journal article" date="2014" name="Int. J. Syst. Evol. Microbiol.">
        <title>Complete genome sequence of Corynebacterium casei LMG S-19264T (=DSM 44701T), isolated from a smear-ripened cheese.</title>
        <authorList>
            <consortium name="US DOE Joint Genome Institute (JGI-PGF)"/>
            <person name="Walter F."/>
            <person name="Albersmeier A."/>
            <person name="Kalinowski J."/>
            <person name="Ruckert C."/>
        </authorList>
    </citation>
    <scope>NUCLEOTIDE SEQUENCE</scope>
    <source>
        <strain evidence="4">CGMCC 1.15371</strain>
    </source>
</reference>
<dbReference type="PANTHER" id="PTHR43465:SF2">
    <property type="entry name" value="DUF1680 DOMAIN PROTEIN (AFU_ORTHOLOGUE AFUA_1G08910)"/>
    <property type="match status" value="1"/>
</dbReference>
<dbReference type="SUPFAM" id="SSF48208">
    <property type="entry name" value="Six-hairpin glycosidases"/>
    <property type="match status" value="1"/>
</dbReference>
<dbReference type="Pfam" id="PF20736">
    <property type="entry name" value="Glyco_hydro127M"/>
    <property type="match status" value="1"/>
</dbReference>
<feature type="domain" description="Non-reducing end beta-L-arabinofuranosidase-like GH127 C-terminal" evidence="3">
    <location>
        <begin position="532"/>
        <end position="643"/>
    </location>
</feature>
<dbReference type="EMBL" id="BMIR01000001">
    <property type="protein sequence ID" value="GGE25805.1"/>
    <property type="molecule type" value="Genomic_DNA"/>
</dbReference>
<evidence type="ECO:0008006" key="6">
    <source>
        <dbReference type="Google" id="ProtNLM"/>
    </source>
</evidence>
<comment type="caution">
    <text evidence="4">The sequence shown here is derived from an EMBL/GenBank/DDBJ whole genome shotgun (WGS) entry which is preliminary data.</text>
</comment>